<dbReference type="Gene3D" id="3.40.50.20">
    <property type="match status" value="1"/>
</dbReference>
<reference evidence="5 6" key="1">
    <citation type="journal article" date="2016" name="Nat. Commun.">
        <title>Thousands of microbial genomes shed light on interconnected biogeochemical processes in an aquifer system.</title>
        <authorList>
            <person name="Anantharaman K."/>
            <person name="Brown C.T."/>
            <person name="Hug L.A."/>
            <person name="Sharon I."/>
            <person name="Castelle C.J."/>
            <person name="Probst A.J."/>
            <person name="Thomas B.C."/>
            <person name="Singh A."/>
            <person name="Wilkins M.J."/>
            <person name="Karaoz U."/>
            <person name="Brodie E.L."/>
            <person name="Williams K.H."/>
            <person name="Hubbard S.S."/>
            <person name="Banfield J.F."/>
        </authorList>
    </citation>
    <scope>NUCLEOTIDE SEQUENCE [LARGE SCALE GENOMIC DNA]</scope>
</reference>
<protein>
    <recommendedName>
        <fullName evidence="4">PglD N-terminal domain-containing protein</fullName>
    </recommendedName>
</protein>
<dbReference type="SUPFAM" id="SSF51161">
    <property type="entry name" value="Trimeric LpxA-like enzymes"/>
    <property type="match status" value="1"/>
</dbReference>
<dbReference type="Proteomes" id="UP000177583">
    <property type="component" value="Unassembled WGS sequence"/>
</dbReference>
<dbReference type="Pfam" id="PF17836">
    <property type="entry name" value="PglD_N"/>
    <property type="match status" value="1"/>
</dbReference>
<accession>A0A1F6H0L8</accession>
<gene>
    <name evidence="5" type="ORF">A2557_11665</name>
</gene>
<evidence type="ECO:0000256" key="1">
    <source>
        <dbReference type="ARBA" id="ARBA00007274"/>
    </source>
</evidence>
<comment type="similarity">
    <text evidence="1">Belongs to the transferase hexapeptide repeat family.</text>
</comment>
<dbReference type="NCBIfam" id="TIGR03570">
    <property type="entry name" value="NeuD_NnaD"/>
    <property type="match status" value="1"/>
</dbReference>
<dbReference type="InterPro" id="IPR041561">
    <property type="entry name" value="PglD_N"/>
</dbReference>
<dbReference type="InterPro" id="IPR011004">
    <property type="entry name" value="Trimer_LpxA-like_sf"/>
</dbReference>
<feature type="site" description="Increases basicity of active site His" evidence="2">
    <location>
        <position position="140"/>
    </location>
</feature>
<proteinExistence type="inferred from homology"/>
<feature type="active site" description="Proton acceptor" evidence="2">
    <location>
        <position position="139"/>
    </location>
</feature>
<dbReference type="CDD" id="cd03360">
    <property type="entry name" value="LbH_AT_putative"/>
    <property type="match status" value="1"/>
</dbReference>
<evidence type="ECO:0000256" key="3">
    <source>
        <dbReference type="PIRSR" id="PIRSR620019-2"/>
    </source>
</evidence>
<organism evidence="5 6">
    <name type="scientific">Candidatus Lambdaproteobacteria bacterium RIFOXYD2_FULL_56_26</name>
    <dbReference type="NCBI Taxonomy" id="1817773"/>
    <lineage>
        <taxon>Bacteria</taxon>
        <taxon>Pseudomonadati</taxon>
        <taxon>Pseudomonadota</taxon>
        <taxon>Candidatus Lambdaproteobacteria</taxon>
    </lineage>
</organism>
<feature type="domain" description="PglD N-terminal" evidence="4">
    <location>
        <begin position="3"/>
        <end position="80"/>
    </location>
</feature>
<dbReference type="EMBL" id="MFNF01000010">
    <property type="protein sequence ID" value="OGH03889.1"/>
    <property type="molecule type" value="Genomic_DNA"/>
</dbReference>
<dbReference type="InterPro" id="IPR050179">
    <property type="entry name" value="Trans_hexapeptide_repeat"/>
</dbReference>
<evidence type="ECO:0000259" key="4">
    <source>
        <dbReference type="Pfam" id="PF17836"/>
    </source>
</evidence>
<dbReference type="PANTHER" id="PTHR43300:SF7">
    <property type="entry name" value="UDP-N-ACETYLBACILLOSAMINE N-ACETYLTRANSFERASE"/>
    <property type="match status" value="1"/>
</dbReference>
<evidence type="ECO:0000313" key="5">
    <source>
        <dbReference type="EMBL" id="OGH03889.1"/>
    </source>
</evidence>
<sequence>MEDLILIGAGGHAKACIDVIEAQGAYRIRGLLDRPERVGEMFLGYPLVGTDQEIEAHVGLGHLFLVTLGQILNPEPRAQLYGRIKAAGGKLATPVSPWARVSPHAWVGEGTIVMHQSMVGPGAKVGVNCILNSGALVEHDCVVGDFCHLSTGVILNGAVKVGGKSFVGSRSVYEQGIETPDQVVIPMGSVVYVTQSGLLKVHPIGMRYGQ</sequence>
<feature type="binding site" evidence="3">
    <location>
        <position position="148"/>
    </location>
    <ligand>
        <name>acetyl-CoA</name>
        <dbReference type="ChEBI" id="CHEBI:57288"/>
    </ligand>
</feature>
<evidence type="ECO:0000313" key="6">
    <source>
        <dbReference type="Proteomes" id="UP000177583"/>
    </source>
</evidence>
<comment type="caution">
    <text evidence="5">The sequence shown here is derived from an EMBL/GenBank/DDBJ whole genome shotgun (WGS) entry which is preliminary data.</text>
</comment>
<dbReference type="AlphaFoldDB" id="A0A1F6H0L8"/>
<dbReference type="Gene3D" id="2.160.10.10">
    <property type="entry name" value="Hexapeptide repeat proteins"/>
    <property type="match status" value="1"/>
</dbReference>
<dbReference type="PANTHER" id="PTHR43300">
    <property type="entry name" value="ACETYLTRANSFERASE"/>
    <property type="match status" value="1"/>
</dbReference>
<dbReference type="InterPro" id="IPR020019">
    <property type="entry name" value="AcTrfase_PglD-like"/>
</dbReference>
<evidence type="ECO:0000256" key="2">
    <source>
        <dbReference type="PIRSR" id="PIRSR620019-1"/>
    </source>
</evidence>
<feature type="binding site" evidence="3">
    <location>
        <position position="69"/>
    </location>
    <ligand>
        <name>substrate</name>
    </ligand>
</feature>
<name>A0A1F6H0L8_9PROT</name>